<keyword evidence="2" id="KW-1185">Reference proteome</keyword>
<reference evidence="1 2" key="1">
    <citation type="submission" date="2022-11" db="EMBL/GenBank/DDBJ databases">
        <title>Desulfobotulus tamanensis H1 sp. nov. - anaerobic, alkaliphilic, sulphate reducing bacterium isolated from terrestrial mud volcano.</title>
        <authorList>
            <person name="Frolova A."/>
            <person name="Merkel A.Y."/>
            <person name="Slobodkin A.I."/>
        </authorList>
    </citation>
    <scope>NUCLEOTIDE SEQUENCE [LARGE SCALE GENOMIC DNA]</scope>
    <source>
        <strain evidence="1 2">H1</strain>
    </source>
</reference>
<gene>
    <name evidence="1" type="ORF">OOT00_11890</name>
</gene>
<proteinExistence type="predicted"/>
<comment type="caution">
    <text evidence="1">The sequence shown here is derived from an EMBL/GenBank/DDBJ whole genome shotgun (WGS) entry which is preliminary data.</text>
</comment>
<accession>A0ABT3NB48</accession>
<sequence length="165" mass="19526">MRFRNISAVTEIQDNRVVMDQSLPYQYMCRKAIEIQQKWEPSQGDVYITPAHKAGIHFWIEAEAPHAFRKGFAIFYRGKTIRIESRVWLPRLNQLMDLAQIPGIRFQDMTFRFHRWAGSTEDRKEHPCLHHFKSQEQLWLAFVMAIHSGKQWDGKQWITISPATA</sequence>
<organism evidence="1 2">
    <name type="scientific">Desulfobotulus pelophilus</name>
    <dbReference type="NCBI Taxonomy" id="2823377"/>
    <lineage>
        <taxon>Bacteria</taxon>
        <taxon>Pseudomonadati</taxon>
        <taxon>Thermodesulfobacteriota</taxon>
        <taxon>Desulfobacteria</taxon>
        <taxon>Desulfobacterales</taxon>
        <taxon>Desulfobacteraceae</taxon>
        <taxon>Desulfobotulus</taxon>
    </lineage>
</organism>
<dbReference type="Proteomes" id="UP001209681">
    <property type="component" value="Unassembled WGS sequence"/>
</dbReference>
<dbReference type="EMBL" id="JAPFPW010000014">
    <property type="protein sequence ID" value="MCW7754684.1"/>
    <property type="molecule type" value="Genomic_DNA"/>
</dbReference>
<protein>
    <submittedName>
        <fullName evidence="1">Uncharacterized protein</fullName>
    </submittedName>
</protein>
<evidence type="ECO:0000313" key="2">
    <source>
        <dbReference type="Proteomes" id="UP001209681"/>
    </source>
</evidence>
<name>A0ABT3NB48_9BACT</name>
<evidence type="ECO:0000313" key="1">
    <source>
        <dbReference type="EMBL" id="MCW7754684.1"/>
    </source>
</evidence>
<dbReference type="RefSeq" id="WP_265425637.1">
    <property type="nucleotide sequence ID" value="NZ_JAPFPW010000014.1"/>
</dbReference>